<feature type="domain" description="OmpR/PhoB-type" evidence="8">
    <location>
        <begin position="15"/>
        <end position="118"/>
    </location>
</feature>
<evidence type="ECO:0000313" key="10">
    <source>
        <dbReference type="Proteomes" id="UP000465866"/>
    </source>
</evidence>
<dbReference type="InterPro" id="IPR036388">
    <property type="entry name" value="WH-like_DNA-bd_sf"/>
</dbReference>
<evidence type="ECO:0000256" key="1">
    <source>
        <dbReference type="ARBA" id="ARBA00005820"/>
    </source>
</evidence>
<dbReference type="InterPro" id="IPR008984">
    <property type="entry name" value="SMAD_FHA_dom_sf"/>
</dbReference>
<keyword evidence="3" id="KW-0805">Transcription regulation</keyword>
<dbReference type="Pfam" id="PF03704">
    <property type="entry name" value="BTAD"/>
    <property type="match status" value="1"/>
</dbReference>
<dbReference type="FunFam" id="1.25.40.10:FF:000222">
    <property type="entry name" value="SARP family transcriptional regulator"/>
    <property type="match status" value="1"/>
</dbReference>
<dbReference type="PANTHER" id="PTHR35807">
    <property type="entry name" value="TRANSCRIPTIONAL REGULATOR REDD-RELATED"/>
    <property type="match status" value="1"/>
</dbReference>
<keyword evidence="10" id="KW-1185">Reference proteome</keyword>
<dbReference type="CDD" id="cd00060">
    <property type="entry name" value="FHA"/>
    <property type="match status" value="1"/>
</dbReference>
<dbReference type="SMART" id="SM00862">
    <property type="entry name" value="Trans_reg_C"/>
    <property type="match status" value="1"/>
</dbReference>
<dbReference type="Gene3D" id="2.60.200.20">
    <property type="match status" value="1"/>
</dbReference>
<dbReference type="SUPFAM" id="SSF49879">
    <property type="entry name" value="SMAD/FHA domain"/>
    <property type="match status" value="1"/>
</dbReference>
<dbReference type="SMART" id="SM00240">
    <property type="entry name" value="FHA"/>
    <property type="match status" value="1"/>
</dbReference>
<dbReference type="SMART" id="SM01043">
    <property type="entry name" value="BTAD"/>
    <property type="match status" value="1"/>
</dbReference>
<name>A0A7I7L115_9MYCO</name>
<dbReference type="SUPFAM" id="SSF48452">
    <property type="entry name" value="TPR-like"/>
    <property type="match status" value="1"/>
</dbReference>
<dbReference type="FunFam" id="1.10.10.10:FF:000528">
    <property type="entry name" value="Transcriptional regulatory protein EmbR"/>
    <property type="match status" value="1"/>
</dbReference>
<dbReference type="InterPro" id="IPR001867">
    <property type="entry name" value="OmpR/PhoB-type_DNA-bd"/>
</dbReference>
<dbReference type="Gene3D" id="1.25.40.10">
    <property type="entry name" value="Tetratricopeptide repeat domain"/>
    <property type="match status" value="1"/>
</dbReference>
<gene>
    <name evidence="9" type="primary">embR_2</name>
    <name evidence="9" type="ORF">MCOO_38280</name>
</gene>
<dbReference type="InterPro" id="IPR016032">
    <property type="entry name" value="Sig_transdc_resp-reg_C-effctor"/>
</dbReference>
<feature type="domain" description="FHA" evidence="7">
    <location>
        <begin position="320"/>
        <end position="369"/>
    </location>
</feature>
<dbReference type="EMBL" id="AP022569">
    <property type="protein sequence ID" value="BBX47813.1"/>
    <property type="molecule type" value="Genomic_DNA"/>
</dbReference>
<evidence type="ECO:0000256" key="5">
    <source>
        <dbReference type="ARBA" id="ARBA00023163"/>
    </source>
</evidence>
<dbReference type="GO" id="GO:0000160">
    <property type="term" value="P:phosphorelay signal transduction system"/>
    <property type="evidence" value="ECO:0007669"/>
    <property type="project" value="InterPro"/>
</dbReference>
<proteinExistence type="inferred from homology"/>
<dbReference type="PROSITE" id="PS51755">
    <property type="entry name" value="OMPR_PHOB"/>
    <property type="match status" value="1"/>
</dbReference>
<dbReference type="InterPro" id="IPR011990">
    <property type="entry name" value="TPR-like_helical_dom_sf"/>
</dbReference>
<evidence type="ECO:0000256" key="2">
    <source>
        <dbReference type="ARBA" id="ARBA00022553"/>
    </source>
</evidence>
<reference evidence="9 10" key="1">
    <citation type="journal article" date="2019" name="Emerg. Microbes Infect.">
        <title>Comprehensive subspecies identification of 175 nontuberculous mycobacteria species based on 7547 genomic profiles.</title>
        <authorList>
            <person name="Matsumoto Y."/>
            <person name="Kinjo T."/>
            <person name="Motooka D."/>
            <person name="Nabeya D."/>
            <person name="Jung N."/>
            <person name="Uechi K."/>
            <person name="Horii T."/>
            <person name="Iida T."/>
            <person name="Fujita J."/>
            <person name="Nakamura S."/>
        </authorList>
    </citation>
    <scope>NUCLEOTIDE SEQUENCE [LARGE SCALE GENOMIC DNA]</scope>
    <source>
        <strain evidence="9 10">JCM 12404</strain>
    </source>
</reference>
<dbReference type="Pfam" id="PF00498">
    <property type="entry name" value="FHA"/>
    <property type="match status" value="1"/>
</dbReference>
<dbReference type="Proteomes" id="UP000465866">
    <property type="component" value="Chromosome"/>
</dbReference>
<dbReference type="GO" id="GO:0003677">
    <property type="term" value="F:DNA binding"/>
    <property type="evidence" value="ECO:0007669"/>
    <property type="project" value="UniProtKB-UniRule"/>
</dbReference>
<keyword evidence="2" id="KW-0597">Phosphoprotein</keyword>
<dbReference type="Gene3D" id="1.10.10.10">
    <property type="entry name" value="Winged helix-like DNA-binding domain superfamily/Winged helix DNA-binding domain"/>
    <property type="match status" value="1"/>
</dbReference>
<evidence type="ECO:0000259" key="7">
    <source>
        <dbReference type="PROSITE" id="PS50006"/>
    </source>
</evidence>
<dbReference type="InterPro" id="IPR000253">
    <property type="entry name" value="FHA_dom"/>
</dbReference>
<evidence type="ECO:0000256" key="4">
    <source>
        <dbReference type="ARBA" id="ARBA00023125"/>
    </source>
</evidence>
<dbReference type="InterPro" id="IPR005158">
    <property type="entry name" value="BTAD"/>
</dbReference>
<comment type="similarity">
    <text evidence="1">Belongs to the AfsR/DnrI/RedD regulatory family.</text>
</comment>
<keyword evidence="4 6" id="KW-0238">DNA-binding</keyword>
<evidence type="ECO:0000256" key="3">
    <source>
        <dbReference type="ARBA" id="ARBA00023015"/>
    </source>
</evidence>
<dbReference type="AlphaFoldDB" id="A0A7I7L115"/>
<dbReference type="PANTHER" id="PTHR35807:SF1">
    <property type="entry name" value="TRANSCRIPTIONAL REGULATOR REDD"/>
    <property type="match status" value="1"/>
</dbReference>
<organism evidence="9 10">
    <name type="scientific">Mycobacterium cookii</name>
    <dbReference type="NCBI Taxonomy" id="1775"/>
    <lineage>
        <taxon>Bacteria</taxon>
        <taxon>Bacillati</taxon>
        <taxon>Actinomycetota</taxon>
        <taxon>Actinomycetes</taxon>
        <taxon>Mycobacteriales</taxon>
        <taxon>Mycobacteriaceae</taxon>
        <taxon>Mycobacterium</taxon>
    </lineage>
</organism>
<dbReference type="SUPFAM" id="SSF46894">
    <property type="entry name" value="C-terminal effector domain of the bipartite response regulators"/>
    <property type="match status" value="1"/>
</dbReference>
<evidence type="ECO:0000259" key="8">
    <source>
        <dbReference type="PROSITE" id="PS51755"/>
    </source>
</evidence>
<accession>A0A7I7L115</accession>
<dbReference type="GO" id="GO:0006355">
    <property type="term" value="P:regulation of DNA-templated transcription"/>
    <property type="evidence" value="ECO:0007669"/>
    <property type="project" value="InterPro"/>
</dbReference>
<dbReference type="InterPro" id="IPR051677">
    <property type="entry name" value="AfsR-DnrI-RedD_regulator"/>
</dbReference>
<evidence type="ECO:0000256" key="6">
    <source>
        <dbReference type="PROSITE-ProRule" id="PRU01091"/>
    </source>
</evidence>
<sequence length="398" mass="42878">MMSDGVGTGPAFAVSPTAGSEDDAVQFGVLGPLQMRVGGASIPLGTPKQRAVLAVLVVNANRPVAIDTLIGAAWDQRPPQGARATLHAYISNLRRLLSGAGLDRTALASTPPGYQLTIADDQYDFGRFVAEKNAGLQAAAAGHFEPAARHLSAALAQWRGPVLEDLRDFHFVETLAAALDEEKVVVHIARAEAEIASGRAHAVITDLEALTVTHGYREPLWAQLMTAYYLADRQSDALDTYLRLKTLLAEDLGIDPGWTVRELYERILRQETLDVHKTAQVHAEDTIVAQSDNAIRVHRPTPAALRGADGQRYALAGTATRIGRSPDNDIVLSDAKVSRHHAVITDDGTTFLITDLGSANGVRVLGRRIDPSTQLRDGDRIRIGDQEFTLETETGRAT</sequence>
<evidence type="ECO:0000313" key="9">
    <source>
        <dbReference type="EMBL" id="BBX47813.1"/>
    </source>
</evidence>
<dbReference type="KEGG" id="mcoo:MCOO_38280"/>
<feature type="DNA-binding region" description="OmpR/PhoB-type" evidence="6">
    <location>
        <begin position="15"/>
        <end position="118"/>
    </location>
</feature>
<dbReference type="PROSITE" id="PS50006">
    <property type="entry name" value="FHA_DOMAIN"/>
    <property type="match status" value="1"/>
</dbReference>
<dbReference type="CDD" id="cd15831">
    <property type="entry name" value="BTAD"/>
    <property type="match status" value="1"/>
</dbReference>
<protein>
    <submittedName>
        <fullName evidence="9">Transcriptional regulatory protein EmbR</fullName>
    </submittedName>
</protein>
<keyword evidence="5" id="KW-0804">Transcription</keyword>
<dbReference type="Pfam" id="PF00486">
    <property type="entry name" value="Trans_reg_C"/>
    <property type="match status" value="1"/>
</dbReference>